<reference evidence="8 9" key="1">
    <citation type="submission" date="2014-02" db="EMBL/GenBank/DDBJ databases">
        <authorList>
            <person name="Sears C."/>
            <person name="Carroll K."/>
            <person name="Sack B.R."/>
            <person name="Qadri F."/>
            <person name="Myers L.L."/>
            <person name="Chung G.-T."/>
            <person name="Escheverria P."/>
            <person name="Fraser C.M."/>
            <person name="Sadzewicz L."/>
            <person name="Shefchek K.A."/>
            <person name="Tallon L."/>
            <person name="Das S.P."/>
            <person name="Daugherty S."/>
            <person name="Mongodin E.F."/>
        </authorList>
    </citation>
    <scope>NUCLEOTIDE SEQUENCE [LARGE SCALE GENOMIC DNA]</scope>
    <source>
        <strain evidence="9">3998T(B)3</strain>
    </source>
</reference>
<evidence type="ECO:0000313" key="8">
    <source>
        <dbReference type="EMBL" id="EXY92593.1"/>
    </source>
</evidence>
<evidence type="ECO:0000256" key="4">
    <source>
        <dbReference type="ARBA" id="ARBA00023136"/>
    </source>
</evidence>
<name>A0A015W2Y4_BACFG</name>
<comment type="subcellular location">
    <subcellularLocation>
        <location evidence="1">Cell outer membrane</location>
    </subcellularLocation>
</comment>
<gene>
    <name evidence="8" type="ORF">M125_0714</name>
</gene>
<dbReference type="EMBL" id="JGDB01000016">
    <property type="protein sequence ID" value="EXY92593.1"/>
    <property type="molecule type" value="Genomic_DNA"/>
</dbReference>
<accession>A0A015W2Y4</accession>
<comment type="caution">
    <text evidence="8">The sequence shown here is derived from an EMBL/GenBank/DDBJ whole genome shotgun (WGS) entry which is preliminary data.</text>
</comment>
<dbReference type="InterPro" id="IPR012944">
    <property type="entry name" value="SusD_RagB_dom"/>
</dbReference>
<feature type="domain" description="RagB/SusD" evidence="6">
    <location>
        <begin position="302"/>
        <end position="565"/>
    </location>
</feature>
<dbReference type="PROSITE" id="PS51257">
    <property type="entry name" value="PROKAR_LIPOPROTEIN"/>
    <property type="match status" value="1"/>
</dbReference>
<keyword evidence="3" id="KW-0732">Signal</keyword>
<organism evidence="8 9">
    <name type="scientific">Bacteroides fragilis str. 3998T(B)3</name>
    <dbReference type="NCBI Taxonomy" id="1339316"/>
    <lineage>
        <taxon>Bacteria</taxon>
        <taxon>Pseudomonadati</taxon>
        <taxon>Bacteroidota</taxon>
        <taxon>Bacteroidia</taxon>
        <taxon>Bacteroidales</taxon>
        <taxon>Bacteroidaceae</taxon>
        <taxon>Bacteroides</taxon>
    </lineage>
</organism>
<dbReference type="RefSeq" id="WP_032577460.1">
    <property type="nucleotide sequence ID" value="NZ_JGDB01000016.1"/>
</dbReference>
<sequence length="565" mass="63657">MKKIKYIACLLSLAVVSGCDSILDKGPLDSFTNDNFWTGEGNISGYANAFYEQFLGYGNGNGYGDFYFKTLSDDQAGMSFAKWTYPDNAPSTSATWKNGWIEVRRANIMLENVPTVASLDEATKNHWLGVARLMRAWQYYHLVRMYGNLPWIDKALNINDEGEIYGNREDRDMVMDKVLEDLDFAVTNIKDISSKTTWSRSLANAMKAEVCLYEGTFRKYRKSEDGQQAPDATGAARYLTACKEACLAVMSKGYKLNTSYQGNYNSTDLSSNPEMILYKAYKEGLLMHSTIDYTCSSTQISGMSKNAFESYLFKDGKPMALTSLNKSDEAPFQYGHLSLKDILAVRDKRLAQTIDTVLLYNGRGFTRFNTGMESTSSTGYGVAKYDNEAIPEGFRSQSGKNYTHAPLFWLSVIYLNYAEACAELGNITQDDLDKSINLLKDRAGLPHLSPIVGFSDPANNHGVSDLIWEIRRERRCELMFDNDNRYWDLIRWHQLDKLDTTKYPDIILGANVANDMDGCEANKVGKYIDGSKDGSRIYDKKHYLYPIPTGQIALNPQLAPNNPGW</sequence>
<evidence type="ECO:0000313" key="9">
    <source>
        <dbReference type="Proteomes" id="UP000020773"/>
    </source>
</evidence>
<evidence type="ECO:0000256" key="3">
    <source>
        <dbReference type="ARBA" id="ARBA00022729"/>
    </source>
</evidence>
<dbReference type="Pfam" id="PF14322">
    <property type="entry name" value="SusD-like_3"/>
    <property type="match status" value="1"/>
</dbReference>
<dbReference type="Proteomes" id="UP000020773">
    <property type="component" value="Unassembled WGS sequence"/>
</dbReference>
<protein>
    <submittedName>
        <fullName evidence="8">Starch-binding associating with outer membrane family protein</fullName>
    </submittedName>
</protein>
<dbReference type="InterPro" id="IPR033985">
    <property type="entry name" value="SusD-like_N"/>
</dbReference>
<evidence type="ECO:0000256" key="5">
    <source>
        <dbReference type="ARBA" id="ARBA00023237"/>
    </source>
</evidence>
<comment type="similarity">
    <text evidence="2">Belongs to the SusD family.</text>
</comment>
<evidence type="ECO:0000259" key="7">
    <source>
        <dbReference type="Pfam" id="PF14322"/>
    </source>
</evidence>
<keyword evidence="5" id="KW-0998">Cell outer membrane</keyword>
<proteinExistence type="inferred from homology"/>
<feature type="domain" description="SusD-like N-terminal" evidence="7">
    <location>
        <begin position="92"/>
        <end position="206"/>
    </location>
</feature>
<evidence type="ECO:0000259" key="6">
    <source>
        <dbReference type="Pfam" id="PF07980"/>
    </source>
</evidence>
<dbReference type="Gene3D" id="1.25.40.390">
    <property type="match status" value="1"/>
</dbReference>
<dbReference type="SUPFAM" id="SSF48452">
    <property type="entry name" value="TPR-like"/>
    <property type="match status" value="1"/>
</dbReference>
<evidence type="ECO:0000256" key="1">
    <source>
        <dbReference type="ARBA" id="ARBA00004442"/>
    </source>
</evidence>
<dbReference type="GO" id="GO:0009279">
    <property type="term" value="C:cell outer membrane"/>
    <property type="evidence" value="ECO:0007669"/>
    <property type="project" value="UniProtKB-SubCell"/>
</dbReference>
<keyword evidence="4" id="KW-0472">Membrane</keyword>
<evidence type="ECO:0000256" key="2">
    <source>
        <dbReference type="ARBA" id="ARBA00006275"/>
    </source>
</evidence>
<dbReference type="AlphaFoldDB" id="A0A015W2Y4"/>
<dbReference type="PATRIC" id="fig|1339316.3.peg.701"/>
<dbReference type="InterPro" id="IPR011990">
    <property type="entry name" value="TPR-like_helical_dom_sf"/>
</dbReference>
<dbReference type="Pfam" id="PF07980">
    <property type="entry name" value="SusD_RagB"/>
    <property type="match status" value="1"/>
</dbReference>